<keyword evidence="1" id="KW-0560">Oxidoreductase</keyword>
<protein>
    <submittedName>
        <fullName evidence="1">Glyoxalase bleomycin resistance protein dioxygenase</fullName>
    </submittedName>
</protein>
<evidence type="ECO:0000313" key="2">
    <source>
        <dbReference type="Proteomes" id="UP000051804"/>
    </source>
</evidence>
<evidence type="ECO:0000313" key="1">
    <source>
        <dbReference type="EMBL" id="KRK71738.1"/>
    </source>
</evidence>
<sequence length="289" mass="30747">MAGALDTFANETRFGFVALNVAAIAPVVDWYHRQAGFTILRQDLRHALLGIRANQQALLAVRQPPQPVAAHATAGLQAVTIMVPNRRVIGSVYGWFAGADAEPPAVFRTGLSTGFAVRDPAGNRVNFAYDEGSDGAIPVKYDWRDWQERPAAASRIAPIRGSNHQELPTGTSIGAAALGVTDFTAALQYLTAGIGFTLQGQAGGQAWLTVGDATHHIGLTVSLDNTLARRGPDDTGLDYINLVVPTASALELVAATLDHSGLGTYHYDEARHYLNATGPNGIMFWFSVA</sequence>
<proteinExistence type="predicted"/>
<dbReference type="InterPro" id="IPR029068">
    <property type="entry name" value="Glyas_Bleomycin-R_OHBP_Dase"/>
</dbReference>
<dbReference type="Gene3D" id="3.10.180.10">
    <property type="entry name" value="2,3-Dihydroxybiphenyl 1,2-Dioxygenase, domain 1"/>
    <property type="match status" value="2"/>
</dbReference>
<dbReference type="AlphaFoldDB" id="A0A0R1JVA4"/>
<keyword evidence="1" id="KW-0223">Dioxygenase</keyword>
<dbReference type="PATRIC" id="fig|1291734.4.peg.2034"/>
<dbReference type="OrthoDB" id="9792626at2"/>
<dbReference type="GO" id="GO:0051213">
    <property type="term" value="F:dioxygenase activity"/>
    <property type="evidence" value="ECO:0007669"/>
    <property type="project" value="UniProtKB-KW"/>
</dbReference>
<dbReference type="STRING" id="1291734.FD02_GL001982"/>
<dbReference type="SUPFAM" id="SSF54593">
    <property type="entry name" value="Glyoxalase/Bleomycin resistance protein/Dihydroxybiphenyl dioxygenase"/>
    <property type="match status" value="2"/>
</dbReference>
<name>A0A0R1JVA4_9LACO</name>
<reference evidence="1 2" key="1">
    <citation type="journal article" date="2015" name="Genome Announc.">
        <title>Expanding the biotechnology potential of lactobacilli through comparative genomics of 213 strains and associated genera.</title>
        <authorList>
            <person name="Sun Z."/>
            <person name="Harris H.M."/>
            <person name="McCann A."/>
            <person name="Guo C."/>
            <person name="Argimon S."/>
            <person name="Zhang W."/>
            <person name="Yang X."/>
            <person name="Jeffery I.B."/>
            <person name="Cooney J.C."/>
            <person name="Kagawa T.F."/>
            <person name="Liu W."/>
            <person name="Song Y."/>
            <person name="Salvetti E."/>
            <person name="Wrobel A."/>
            <person name="Rasinkangas P."/>
            <person name="Parkhill J."/>
            <person name="Rea M.C."/>
            <person name="O'Sullivan O."/>
            <person name="Ritari J."/>
            <person name="Douillard F.P."/>
            <person name="Paul Ross R."/>
            <person name="Yang R."/>
            <person name="Briner A.E."/>
            <person name="Felis G.E."/>
            <person name="de Vos W.M."/>
            <person name="Barrangou R."/>
            <person name="Klaenhammer T.R."/>
            <person name="Caufield P.W."/>
            <person name="Cui Y."/>
            <person name="Zhang H."/>
            <person name="O'Toole P.W."/>
        </authorList>
    </citation>
    <scope>NUCLEOTIDE SEQUENCE [LARGE SCALE GENOMIC DNA]</scope>
    <source>
        <strain evidence="1 2">JCM 17158</strain>
    </source>
</reference>
<keyword evidence="2" id="KW-1185">Reference proteome</keyword>
<dbReference type="Proteomes" id="UP000051804">
    <property type="component" value="Unassembled WGS sequence"/>
</dbReference>
<gene>
    <name evidence="1" type="ORF">FD02_GL001982</name>
</gene>
<organism evidence="1 2">
    <name type="scientific">Lacticaseibacillus nasuensis JCM 17158</name>
    <dbReference type="NCBI Taxonomy" id="1291734"/>
    <lineage>
        <taxon>Bacteria</taxon>
        <taxon>Bacillati</taxon>
        <taxon>Bacillota</taxon>
        <taxon>Bacilli</taxon>
        <taxon>Lactobacillales</taxon>
        <taxon>Lactobacillaceae</taxon>
        <taxon>Lacticaseibacillus</taxon>
    </lineage>
</organism>
<dbReference type="EMBL" id="AZDJ01000026">
    <property type="protein sequence ID" value="KRK71738.1"/>
    <property type="molecule type" value="Genomic_DNA"/>
</dbReference>
<dbReference type="RefSeq" id="WP_056951265.1">
    <property type="nucleotide sequence ID" value="NZ_AZDJ01000026.1"/>
</dbReference>
<accession>A0A0R1JVA4</accession>
<dbReference type="PANTHER" id="PTHR43279:SF1">
    <property type="entry name" value="CATECHOL-2,3-DIOXYGENASE"/>
    <property type="match status" value="1"/>
</dbReference>
<comment type="caution">
    <text evidence="1">The sequence shown here is derived from an EMBL/GenBank/DDBJ whole genome shotgun (WGS) entry which is preliminary data.</text>
</comment>
<dbReference type="PANTHER" id="PTHR43279">
    <property type="entry name" value="CATECHOL-2,3-DIOXYGENASE"/>
    <property type="match status" value="1"/>
</dbReference>